<dbReference type="InterPro" id="IPR000192">
    <property type="entry name" value="Aminotrans_V_dom"/>
</dbReference>
<dbReference type="Gene3D" id="3.90.1150.10">
    <property type="entry name" value="Aspartate Aminotransferase, domain 1"/>
    <property type="match status" value="1"/>
</dbReference>
<evidence type="ECO:0000256" key="4">
    <source>
        <dbReference type="RuleBase" id="RU004504"/>
    </source>
</evidence>
<dbReference type="PANTHER" id="PTHR43586">
    <property type="entry name" value="CYSTEINE DESULFURASE"/>
    <property type="match status" value="1"/>
</dbReference>
<evidence type="ECO:0000256" key="2">
    <source>
        <dbReference type="ARBA" id="ARBA00022898"/>
    </source>
</evidence>
<sequence>MTTTSVDTTRTIADFRDEMSRSAQMAYFDHAALSPLPRATAERISRFADQSAEVGNVNWLEWLGEAEECRGAAATLIGASSEEITFTPSTTFGINIVAEGLDWREGDNVVTLADEFPTNLYPWLHLESLGVETRQIPTDNGAVDYDQLAAACDSRTRVVSVSWVGYQTGYRVDLERIAEICQAKGTLFNLDAIQGLGVFPIDVSQLPVDFLATGGQKWLLGPEGIGFAYIRREHLEKLRPMNVGWNSVDHPFDYTNIDLTFKPSAARFAGGGWNMCGTLAMGQSLKLLNSVGAAALAQQVLDYTDLACERLASAGARVTTNRDASHRGGEQRSGIVFFELPDRDPVEFRKECIRRNIVLSCRAGRLRISPHAYNIEEDLDRLLEVVRDS</sequence>
<dbReference type="PROSITE" id="PS00595">
    <property type="entry name" value="AA_TRANSFER_CLASS_5"/>
    <property type="match status" value="1"/>
</dbReference>
<dbReference type="PANTHER" id="PTHR43586:SF15">
    <property type="entry name" value="BLR3095 PROTEIN"/>
    <property type="match status" value="1"/>
</dbReference>
<organism evidence="6 7">
    <name type="scientific">Aeoliella straminimaris</name>
    <dbReference type="NCBI Taxonomy" id="2954799"/>
    <lineage>
        <taxon>Bacteria</taxon>
        <taxon>Pseudomonadati</taxon>
        <taxon>Planctomycetota</taxon>
        <taxon>Planctomycetia</taxon>
        <taxon>Pirellulales</taxon>
        <taxon>Lacipirellulaceae</taxon>
        <taxon>Aeoliella</taxon>
    </lineage>
</organism>
<evidence type="ECO:0000259" key="5">
    <source>
        <dbReference type="Pfam" id="PF00266"/>
    </source>
</evidence>
<keyword evidence="7" id="KW-1185">Reference proteome</keyword>
<evidence type="ECO:0000313" key="6">
    <source>
        <dbReference type="EMBL" id="MCO6045316.1"/>
    </source>
</evidence>
<feature type="domain" description="Aminotransferase class V" evidence="5">
    <location>
        <begin position="27"/>
        <end position="382"/>
    </location>
</feature>
<dbReference type="Gene3D" id="3.40.640.10">
    <property type="entry name" value="Type I PLP-dependent aspartate aminotransferase-like (Major domain)"/>
    <property type="match status" value="1"/>
</dbReference>
<proteinExistence type="inferred from homology"/>
<dbReference type="InterPro" id="IPR015421">
    <property type="entry name" value="PyrdxlP-dep_Trfase_major"/>
</dbReference>
<dbReference type="InterPro" id="IPR015424">
    <property type="entry name" value="PyrdxlP-dep_Trfase"/>
</dbReference>
<dbReference type="InterPro" id="IPR015422">
    <property type="entry name" value="PyrdxlP-dep_Trfase_small"/>
</dbReference>
<comment type="caution">
    <text evidence="6">The sequence shown here is derived from an EMBL/GenBank/DDBJ whole genome shotgun (WGS) entry which is preliminary data.</text>
</comment>
<keyword evidence="6" id="KW-0032">Aminotransferase</keyword>
<dbReference type="SUPFAM" id="SSF53383">
    <property type="entry name" value="PLP-dependent transferases"/>
    <property type="match status" value="1"/>
</dbReference>
<reference evidence="6" key="1">
    <citation type="submission" date="2022-06" db="EMBL/GenBank/DDBJ databases">
        <title>Aeoliella straminimaris, a novel planctomycete from sediments.</title>
        <authorList>
            <person name="Vitorino I.R."/>
            <person name="Lage O.M."/>
        </authorList>
    </citation>
    <scope>NUCLEOTIDE SEQUENCE</scope>
    <source>
        <strain evidence="6">ICT_H6.2</strain>
    </source>
</reference>
<accession>A0A9X2FHV3</accession>
<keyword evidence="6" id="KW-0808">Transferase</keyword>
<evidence type="ECO:0000256" key="1">
    <source>
        <dbReference type="ARBA" id="ARBA00001933"/>
    </source>
</evidence>
<evidence type="ECO:0000313" key="7">
    <source>
        <dbReference type="Proteomes" id="UP001155241"/>
    </source>
</evidence>
<dbReference type="Proteomes" id="UP001155241">
    <property type="component" value="Unassembled WGS sequence"/>
</dbReference>
<dbReference type="GO" id="GO:0008483">
    <property type="term" value="F:transaminase activity"/>
    <property type="evidence" value="ECO:0007669"/>
    <property type="project" value="UniProtKB-KW"/>
</dbReference>
<dbReference type="EMBL" id="JAMXLR010000055">
    <property type="protein sequence ID" value="MCO6045316.1"/>
    <property type="molecule type" value="Genomic_DNA"/>
</dbReference>
<dbReference type="RefSeq" id="WP_252853432.1">
    <property type="nucleotide sequence ID" value="NZ_JAMXLR010000055.1"/>
</dbReference>
<dbReference type="InterPro" id="IPR020578">
    <property type="entry name" value="Aminotrans_V_PyrdxlP_BS"/>
</dbReference>
<comment type="similarity">
    <text evidence="3">Belongs to the class-V pyridoxal-phosphate-dependent aminotransferase family.</text>
</comment>
<dbReference type="AlphaFoldDB" id="A0A9X2FHV3"/>
<name>A0A9X2FHV3_9BACT</name>
<dbReference type="Pfam" id="PF00266">
    <property type="entry name" value="Aminotran_5"/>
    <property type="match status" value="1"/>
</dbReference>
<comment type="cofactor">
    <cofactor evidence="1 4">
        <name>pyridoxal 5'-phosphate</name>
        <dbReference type="ChEBI" id="CHEBI:597326"/>
    </cofactor>
</comment>
<keyword evidence="2" id="KW-0663">Pyridoxal phosphate</keyword>
<gene>
    <name evidence="6" type="ORF">NG895_15500</name>
</gene>
<protein>
    <submittedName>
        <fullName evidence="6">Aminotransferase class V-fold PLP-dependent enzyme</fullName>
    </submittedName>
</protein>
<evidence type="ECO:0000256" key="3">
    <source>
        <dbReference type="RuleBase" id="RU004075"/>
    </source>
</evidence>